<dbReference type="InterPro" id="IPR010022">
    <property type="entry name" value="XkdX"/>
</dbReference>
<dbReference type="Pfam" id="PF09693">
    <property type="entry name" value="Phage_XkdX"/>
    <property type="match status" value="1"/>
</dbReference>
<reference evidence="1" key="1">
    <citation type="journal article" date="2021" name="Proc. Natl. Acad. Sci. U.S.A.">
        <title>A Catalog of Tens of Thousands of Viruses from Human Metagenomes Reveals Hidden Associations with Chronic Diseases.</title>
        <authorList>
            <person name="Tisza M.J."/>
            <person name="Buck C.B."/>
        </authorList>
    </citation>
    <scope>NUCLEOTIDE SEQUENCE</scope>
    <source>
        <strain evidence="1">Ct6zc1</strain>
    </source>
</reference>
<evidence type="ECO:0008006" key="2">
    <source>
        <dbReference type="Google" id="ProtNLM"/>
    </source>
</evidence>
<sequence>MFEKIKRFYDLKLYTDKQVRKFCEKGIITADQYKKITSENY</sequence>
<organism evidence="1">
    <name type="scientific">virus sp. ct6zc1</name>
    <dbReference type="NCBI Taxonomy" id="2827984"/>
    <lineage>
        <taxon>Viruses</taxon>
    </lineage>
</organism>
<accession>A0A8S5TLE0</accession>
<protein>
    <recommendedName>
        <fullName evidence="2">XkdX family protein</fullName>
    </recommendedName>
</protein>
<evidence type="ECO:0000313" key="1">
    <source>
        <dbReference type="EMBL" id="DAF63936.1"/>
    </source>
</evidence>
<proteinExistence type="predicted"/>
<name>A0A8S5TLE0_9VIRU</name>
<dbReference type="EMBL" id="BK032846">
    <property type="protein sequence ID" value="DAF63936.1"/>
    <property type="molecule type" value="Genomic_DNA"/>
</dbReference>
<dbReference type="NCBIfam" id="TIGR01669">
    <property type="entry name" value="phage_XkdX"/>
    <property type="match status" value="1"/>
</dbReference>